<accession>A0AA38LB41</accession>
<comment type="caution">
    <text evidence="1">The sequence shown here is derived from an EMBL/GenBank/DDBJ whole genome shotgun (WGS) entry which is preliminary data.</text>
</comment>
<dbReference type="AlphaFoldDB" id="A0AA38LB41"/>
<proteinExistence type="predicted"/>
<organism evidence="1 2">
    <name type="scientific">Taxus chinensis</name>
    <name type="common">Chinese yew</name>
    <name type="synonym">Taxus wallichiana var. chinensis</name>
    <dbReference type="NCBI Taxonomy" id="29808"/>
    <lineage>
        <taxon>Eukaryota</taxon>
        <taxon>Viridiplantae</taxon>
        <taxon>Streptophyta</taxon>
        <taxon>Embryophyta</taxon>
        <taxon>Tracheophyta</taxon>
        <taxon>Spermatophyta</taxon>
        <taxon>Pinopsida</taxon>
        <taxon>Pinidae</taxon>
        <taxon>Conifers II</taxon>
        <taxon>Cupressales</taxon>
        <taxon>Taxaceae</taxon>
        <taxon>Taxus</taxon>
    </lineage>
</organism>
<sequence length="266" mass="29017">EHVAWLQRHQQHCVMHSQHCSCVAFTTTCLQYCSCGVLAAALHCAHNTIAVAALCIVHSTALRLQQYCTCSIAHSITLCAQQHHTSPRAHQRSLGHLHDTSIYSVQLCLGTRSSSYTLVTWTLLVMLCHAKWHLLVAHYANAPDLFLRTPCSQVTCGIVHHSKPCVVHATALCLHHHTALAATPHCAMPCHSHALRAASTIRAAPPDTLRSLASVQNLQVIHQPRGHSALLYTITSGTSRACIMPIHLTAFCAHLGAISCNGHHRK</sequence>
<gene>
    <name evidence="1" type="ORF">KI387_019025</name>
</gene>
<dbReference type="Proteomes" id="UP000824469">
    <property type="component" value="Unassembled WGS sequence"/>
</dbReference>
<reference evidence="1 2" key="1">
    <citation type="journal article" date="2021" name="Nat. Plants">
        <title>The Taxus genome provides insights into paclitaxel biosynthesis.</title>
        <authorList>
            <person name="Xiong X."/>
            <person name="Gou J."/>
            <person name="Liao Q."/>
            <person name="Li Y."/>
            <person name="Zhou Q."/>
            <person name="Bi G."/>
            <person name="Li C."/>
            <person name="Du R."/>
            <person name="Wang X."/>
            <person name="Sun T."/>
            <person name="Guo L."/>
            <person name="Liang H."/>
            <person name="Lu P."/>
            <person name="Wu Y."/>
            <person name="Zhang Z."/>
            <person name="Ro D.K."/>
            <person name="Shang Y."/>
            <person name="Huang S."/>
            <person name="Yan J."/>
        </authorList>
    </citation>
    <scope>NUCLEOTIDE SEQUENCE [LARGE SCALE GENOMIC DNA]</scope>
    <source>
        <strain evidence="1">Ta-2019</strain>
    </source>
</reference>
<evidence type="ECO:0000313" key="2">
    <source>
        <dbReference type="Proteomes" id="UP000824469"/>
    </source>
</evidence>
<feature type="non-terminal residue" evidence="1">
    <location>
        <position position="266"/>
    </location>
</feature>
<keyword evidence="2" id="KW-1185">Reference proteome</keyword>
<evidence type="ECO:0000313" key="1">
    <source>
        <dbReference type="EMBL" id="KAH9317256.1"/>
    </source>
</evidence>
<name>A0AA38LB41_TAXCH</name>
<feature type="non-terminal residue" evidence="1">
    <location>
        <position position="1"/>
    </location>
</feature>
<protein>
    <submittedName>
        <fullName evidence="1">Uncharacterized protein</fullName>
    </submittedName>
</protein>
<dbReference type="EMBL" id="JAHRHJ020000004">
    <property type="protein sequence ID" value="KAH9317256.1"/>
    <property type="molecule type" value="Genomic_DNA"/>
</dbReference>